<evidence type="ECO:0000256" key="1">
    <source>
        <dbReference type="ARBA" id="ARBA00022512"/>
    </source>
</evidence>
<evidence type="ECO:0000256" key="4">
    <source>
        <dbReference type="ARBA" id="ARBA00022737"/>
    </source>
</evidence>
<dbReference type="InterPro" id="IPR009459">
    <property type="entry name" value="MucBP_dom"/>
</dbReference>
<evidence type="ECO:0000313" key="8">
    <source>
        <dbReference type="EMBL" id="MFD1485069.1"/>
    </source>
</evidence>
<feature type="compositionally biased region" description="Low complexity" evidence="6">
    <location>
        <begin position="154"/>
        <end position="184"/>
    </location>
</feature>
<evidence type="ECO:0000256" key="3">
    <source>
        <dbReference type="ARBA" id="ARBA00022729"/>
    </source>
</evidence>
<dbReference type="NCBIfam" id="TIGR03715">
    <property type="entry name" value="KxYKxGKxW"/>
    <property type="match status" value="1"/>
</dbReference>
<keyword evidence="5" id="KW-0572">Peptidoglycan-anchor</keyword>
<feature type="region of interest" description="Disordered" evidence="6">
    <location>
        <begin position="2437"/>
        <end position="2604"/>
    </location>
</feature>
<reference evidence="9" key="1">
    <citation type="journal article" date="2019" name="Int. J. Syst. Evol. Microbiol.">
        <title>The Global Catalogue of Microorganisms (GCM) 10K type strain sequencing project: providing services to taxonomists for standard genome sequencing and annotation.</title>
        <authorList>
            <consortium name="The Broad Institute Genomics Platform"/>
            <consortium name="The Broad Institute Genome Sequencing Center for Infectious Disease"/>
            <person name="Wu L."/>
            <person name="Ma J."/>
        </authorList>
    </citation>
    <scope>NUCLEOTIDE SEQUENCE [LARGE SCALE GENOMIC DNA]</scope>
    <source>
        <strain evidence="9">CCM 8903</strain>
    </source>
</reference>
<feature type="region of interest" description="Disordered" evidence="6">
    <location>
        <begin position="152"/>
        <end position="218"/>
    </location>
</feature>
<dbReference type="Pfam" id="PF17966">
    <property type="entry name" value="Muc_B2"/>
    <property type="match status" value="1"/>
</dbReference>
<accession>A0ABW4E615</accession>
<keyword evidence="9" id="KW-1185">Reference proteome</keyword>
<feature type="compositionally biased region" description="Polar residues" evidence="6">
    <location>
        <begin position="185"/>
        <end position="201"/>
    </location>
</feature>
<organism evidence="8 9">
    <name type="scientific">Lacticaseibacillus baoqingensis</name>
    <dbReference type="NCBI Taxonomy" id="2486013"/>
    <lineage>
        <taxon>Bacteria</taxon>
        <taxon>Bacillati</taxon>
        <taxon>Bacillota</taxon>
        <taxon>Bacilli</taxon>
        <taxon>Lactobacillales</taxon>
        <taxon>Lactobacillaceae</taxon>
        <taxon>Lacticaseibacillus</taxon>
    </lineage>
</organism>
<dbReference type="InterPro" id="IPR022263">
    <property type="entry name" value="KxYKxGKxW"/>
</dbReference>
<feature type="compositionally biased region" description="Low complexity" evidence="6">
    <location>
        <begin position="202"/>
        <end position="218"/>
    </location>
</feature>
<name>A0ABW4E615_9LACO</name>
<evidence type="ECO:0000259" key="7">
    <source>
        <dbReference type="PROSITE" id="PS50847"/>
    </source>
</evidence>
<dbReference type="Pfam" id="PF19258">
    <property type="entry name" value="KxYKxGKxW_sig"/>
    <property type="match status" value="1"/>
</dbReference>
<evidence type="ECO:0000256" key="5">
    <source>
        <dbReference type="ARBA" id="ARBA00023088"/>
    </source>
</evidence>
<feature type="domain" description="Gram-positive cocci surface proteins LPxTG" evidence="7">
    <location>
        <begin position="2596"/>
        <end position="2631"/>
    </location>
</feature>
<keyword evidence="4" id="KW-0677">Repeat</keyword>
<dbReference type="NCBIfam" id="TIGR01167">
    <property type="entry name" value="LPXTG_anchor"/>
    <property type="match status" value="1"/>
</dbReference>
<feature type="compositionally biased region" description="Polar residues" evidence="6">
    <location>
        <begin position="2546"/>
        <end position="2559"/>
    </location>
</feature>
<keyword evidence="2" id="KW-0964">Secreted</keyword>
<feature type="compositionally biased region" description="Low complexity" evidence="6">
    <location>
        <begin position="2438"/>
        <end position="2485"/>
    </location>
</feature>
<evidence type="ECO:0000256" key="2">
    <source>
        <dbReference type="ARBA" id="ARBA00022525"/>
    </source>
</evidence>
<feature type="compositionally biased region" description="Polar residues" evidence="6">
    <location>
        <begin position="2495"/>
        <end position="2537"/>
    </location>
</feature>
<dbReference type="InterPro" id="IPR019931">
    <property type="entry name" value="LPXTG_anchor"/>
</dbReference>
<dbReference type="EMBL" id="JBHTON010000019">
    <property type="protein sequence ID" value="MFD1485069.1"/>
    <property type="molecule type" value="Genomic_DNA"/>
</dbReference>
<dbReference type="Gene3D" id="3.10.20.320">
    <property type="entry name" value="Putative peptidoglycan bound protein (lpxtg motif)"/>
    <property type="match status" value="14"/>
</dbReference>
<dbReference type="Gene3D" id="2.60.40.4300">
    <property type="match status" value="1"/>
</dbReference>
<dbReference type="PROSITE" id="PS50847">
    <property type="entry name" value="GRAM_POS_ANCHORING"/>
    <property type="match status" value="1"/>
</dbReference>
<evidence type="ECO:0000313" key="9">
    <source>
        <dbReference type="Proteomes" id="UP001597252"/>
    </source>
</evidence>
<feature type="compositionally biased region" description="Polar residues" evidence="6">
    <location>
        <begin position="2586"/>
        <end position="2601"/>
    </location>
</feature>
<comment type="caution">
    <text evidence="8">The sequence shown here is derived from an EMBL/GenBank/DDBJ whole genome shotgun (WGS) entry which is preliminary data.</text>
</comment>
<dbReference type="Proteomes" id="UP001597252">
    <property type="component" value="Unassembled WGS sequence"/>
</dbReference>
<gene>
    <name evidence="8" type="ORF">ACFQ5J_07490</name>
</gene>
<evidence type="ECO:0000256" key="6">
    <source>
        <dbReference type="SAM" id="MobiDB-lite"/>
    </source>
</evidence>
<keyword evidence="1" id="KW-0134">Cell wall</keyword>
<proteinExistence type="predicted"/>
<protein>
    <submittedName>
        <fullName evidence="8">MucBP domain-containing protein</fullName>
    </submittedName>
</protein>
<dbReference type="RefSeq" id="WP_379896392.1">
    <property type="nucleotide sequence ID" value="NZ_JBHTON010000019.1"/>
</dbReference>
<dbReference type="Pfam" id="PF06458">
    <property type="entry name" value="MucBP"/>
    <property type="match status" value="17"/>
</dbReference>
<sequence length="2631" mass="276450">MGKKQIRIGTQKTRFRMYKAKHQWVIAGATVITMAALGFAKPQVAKAAAPTPDEQEAVTDVAPTTNSTTLKTITRTIHYVDATGQTIAPATVQTAHFASNDAGKTWQQTDDQAGFAAISLTSINGLTPDSAQVPAAAVTADTTNSDVTVHYSSAAPAPTSTTQTTPTPATPAPAAALTNDTTTPVSDSTADTTGKTASANDTTATQATPTSTTQAAPAAKQVPIVGYKSLHGTATMTVNKQTSIEESYSRLTGSSITKPDTGTKDKDTLSIAAANLVKGDTLVITLPNFKAFDSTPNLTGATKAQQGNVVTYTVTADSLTTVGFDMQIKAANWPDKTKLVYQDNATVAVDGNITGQVAMKATYRLADFGDYKLLKQSNTGDYAGTSGLHSNVQVGDDFVRGVDISYEYGLTTADYKHLTITVPVPATYQLDEALTQQFNIPRTPSFNYGDDQNSVWQVTQAAVGAPVVMTLDMAASPATARIDRAVYFAGKFVSGDGLQTASAPASVDGATLYGDIKGTFDTFKETIVSGTPVDYQLNDVVTNYVGPTDVGTYNVMDSSWLLMNVTKATKDPVNVTFKVPANMIGTGVKIASNSAADAIYGLAATLTAYDASGTVVGTTALSSLARDSSGNYVWVPETNATIASFTVNFTSLPNTSYSQIKLAPILAVATAPNGTQTYTIPTTSEIGTTVKNILNYQVNVTDSHAIVKGTPHLDAPNINIYQAGGTLNAAFGGGAFGFYPFDNGNQTTYVILDQASVYFIPLLDHATFVSIDKFADNATEVTVNGHRYLRIDVPAGYGVNTSKNGKYNTNPTLSPIKINMIANADVTPDTQIKMGDATQEPVFMGISDGNIDEATWQAYGGRIWTLDEVRAAGYGDIADSLAAAGFTKAYLDRTARQGNLSSGKGYPITAPTELMLSTGVKADSEDTYVSGDDQTASFYPDADELTGTIREYIYNGGTNNQLDYHGLITLPKKADGDAYSLALTGPITVPAGVSVQYSTQKITGTAGQALSDAQLATFADGSTISDWTTVKSVLFIVPTLANKGSVNVEMPIKVMDNSSDAATAQATAFNYTKAQDGMILGAQTTALNTRVAPSQRVITIKYQDIDENTLAADRTVKADAGTHLTIKPLMITGYKTPVADIDYTVTPVAAQTVIFTYVQTKMNVTVNFINVLTGTAAKGPVQLTGYIGDPLPLTEDTYTQITGYTAMPDNAKAYTISTAQVQNINLYFTPQSMPFTVNFVEDSNHAHVLAPAQTLTGIVGYQYPVVAATVSGYTPTKASDNLTLTATQNQYTFYYKADPQTLTLKFVDTNDQPLHADMTVNTTTNAKPDLKAVVNTVTIPGYTRQTPDDALNVTTTVDSKGKLVNPVIKVVYQAAPITIKVHYVDNLSGQDIVTPDEITKNYGEAFTATAKTYTPGAPENMRFAGYTLMDTDPSVSGTMAEDTADITFHYQANVQVGETDKTALVVDYVDAATGTSLQDAHTDSGKPGETFTVTAPTFDGYSLSGNETVTDTYQGSLMHITFNYLPTQMTQKSTLTVHYINAVTGEKMQADKVTTGAQGTAFTETAPAMFAGYWLQGDSTVSGTYQGSAMSLTFNYLPAGEVVDDAATPATLTVHYVNVVTGDPIQADKVTTGDQGTAFTETAPTIAGYRLQGDSSVSGTYVGNEKTLTFSYLPDGQVVDDTATPATLTVHYVNVVTGDPIQADKVTTGDQGTAFTETAPAIAGYRLQGDSSVSGTYVGNEKTLTFSYLPDGQVVDDTEIPTTLTVHYVNVLTGDPIQADKVTTGAQGTAFTETAPTIAGYRIQGEDTASGTYVGNEKTLTFSYLPDGQVVDDTATPTTLTVHYVNAVTGDSIQADKVTTGAQGTAFTETAPAIAGYRLQGDSSVSGTYVGNEKTLTFSYLPDGQVVDDTATPAKLTVHYVNVLTGDPIQADKVTTGAQGTAFTETAPAIAGYRLQGDSSVSGTYVGNEKTLTFSYLPDGQVVDDTATPAKLTVHYVNVLTGDPIQADKVTTGAQGTAFTEMAPTIAGYRIQGDSSVSGTYVGNEKTLTFSYLPDGQVVDDTATPTTLTVHYVNVVTGDSIQADKVTTGDQGTAFTETAPTIAGYRIQGEDTVGGTYVGNEKTLTFSYLPDGQVVDDTEIPTTLTVHYVNVLTGDPIQADKVTTGDQGTAFTETAPTIAGYRIQGEDTASGTYVGNEKTLTFNYLPDGQVVDETTTPVMLTVQYLNAVTGEKIQADQVTTGVQGATFTKTAPTFAGYRLQGDSSVSGTYVGNEKTLTFNYLPDGQVVDDTATPATLTVHYVNVLTGDPIQADKVTTGDQGTAFTETAPTIAGYRIQGEDTVSGTYVGNEKTLTFSYLPDGQVVDETATPVTLTIYYVDIDTGGTVQASKTTIGQQGASFKEVAPAINHYQISGDDTIVGTYQGNVMTVTFNYFRISSPGNLPGQPTGGNQPTGDGQPTGGNQPTGDGQPTGGNQPTGDGQPTGGNRPTGDGQPTGGNQPTGDGQPTGGNQPTGDGQPTGGNQPTGDGQPTGDNQPTGDGQPAGDDQPTTVGQPTTNDQPTGVPDRQTLPVTGRLSTHQLPAKAGTAEQTAANQQQLPQTGDHNAHEMGALGLVTMMLMSLFGLSGRRKRRG</sequence>
<keyword evidence="3" id="KW-0732">Signal</keyword>
<dbReference type="InterPro" id="IPR041495">
    <property type="entry name" value="Mub_B2"/>
</dbReference>